<evidence type="ECO:0000313" key="9">
    <source>
        <dbReference type="Proteomes" id="UP000238823"/>
    </source>
</evidence>
<comment type="caution">
    <text evidence="8">The sequence shown here is derived from an EMBL/GenBank/DDBJ whole genome shotgun (WGS) entry which is preliminary data.</text>
</comment>
<dbReference type="PANTHER" id="PTHR11732">
    <property type="entry name" value="ALDO/KETO REDUCTASE"/>
    <property type="match status" value="1"/>
</dbReference>
<feature type="domain" description="NADP-dependent oxidoreductase" evidence="7">
    <location>
        <begin position="15"/>
        <end position="291"/>
    </location>
</feature>
<dbReference type="OrthoDB" id="5328358at2"/>
<evidence type="ECO:0000256" key="4">
    <source>
        <dbReference type="PIRSR" id="PIRSR000097-1"/>
    </source>
</evidence>
<comment type="similarity">
    <text evidence="1">Belongs to the aldo/keto reductase family.</text>
</comment>
<evidence type="ECO:0000256" key="2">
    <source>
        <dbReference type="ARBA" id="ARBA00022857"/>
    </source>
</evidence>
<dbReference type="InterPro" id="IPR020471">
    <property type="entry name" value="AKR"/>
</dbReference>
<dbReference type="RefSeq" id="WP_106094211.1">
    <property type="nucleotide sequence ID" value="NZ_PVNL01000138.1"/>
</dbReference>
<dbReference type="FunFam" id="3.20.20.100:FF:000006">
    <property type="entry name" value="Aldo-keto reductase family 1 member A1"/>
    <property type="match status" value="1"/>
</dbReference>
<keyword evidence="2" id="KW-0521">NADP</keyword>
<dbReference type="Pfam" id="PF00248">
    <property type="entry name" value="Aldo_ket_red"/>
    <property type="match status" value="1"/>
</dbReference>
<accession>A0A2S9XQI8</accession>
<evidence type="ECO:0000256" key="1">
    <source>
        <dbReference type="ARBA" id="ARBA00007905"/>
    </source>
</evidence>
<evidence type="ECO:0000259" key="7">
    <source>
        <dbReference type="Pfam" id="PF00248"/>
    </source>
</evidence>
<organism evidence="8 9">
    <name type="scientific">Enhygromyxa salina</name>
    <dbReference type="NCBI Taxonomy" id="215803"/>
    <lineage>
        <taxon>Bacteria</taxon>
        <taxon>Pseudomonadati</taxon>
        <taxon>Myxococcota</taxon>
        <taxon>Polyangia</taxon>
        <taxon>Nannocystales</taxon>
        <taxon>Nannocystaceae</taxon>
        <taxon>Enhygromyxa</taxon>
    </lineage>
</organism>
<dbReference type="PIRSF" id="PIRSF000097">
    <property type="entry name" value="AKR"/>
    <property type="match status" value="1"/>
</dbReference>
<dbReference type="InterPro" id="IPR018170">
    <property type="entry name" value="Aldo/ket_reductase_CS"/>
</dbReference>
<gene>
    <name evidence="8" type="ORF">ENSA7_74420</name>
</gene>
<reference evidence="8 9" key="1">
    <citation type="submission" date="2018-03" db="EMBL/GenBank/DDBJ databases">
        <title>Draft Genome Sequences of the Obligatory Marine Myxobacteria Enhygromyxa salina SWB007.</title>
        <authorList>
            <person name="Poehlein A."/>
            <person name="Moghaddam J.A."/>
            <person name="Harms H."/>
            <person name="Alanjari M."/>
            <person name="Koenig G.M."/>
            <person name="Daniel R."/>
            <person name="Schaeberle T.F."/>
        </authorList>
    </citation>
    <scope>NUCLEOTIDE SEQUENCE [LARGE SCALE GENOMIC DNA]</scope>
    <source>
        <strain evidence="8 9">SWB007</strain>
    </source>
</reference>
<evidence type="ECO:0000256" key="3">
    <source>
        <dbReference type="ARBA" id="ARBA00023002"/>
    </source>
</evidence>
<dbReference type="PROSITE" id="PS00062">
    <property type="entry name" value="ALDOKETO_REDUCTASE_2"/>
    <property type="match status" value="1"/>
</dbReference>
<evidence type="ECO:0000313" key="8">
    <source>
        <dbReference type="EMBL" id="PRP95128.1"/>
    </source>
</evidence>
<dbReference type="PRINTS" id="PR00069">
    <property type="entry name" value="ALDKETRDTASE"/>
</dbReference>
<dbReference type="Proteomes" id="UP000238823">
    <property type="component" value="Unassembled WGS sequence"/>
</dbReference>
<dbReference type="CDD" id="cd19123">
    <property type="entry name" value="AKR_AKR3G1"/>
    <property type="match status" value="1"/>
</dbReference>
<sequence length="316" mass="34056">MDHLELQNGDAMPTLGLGTWKSAPGEVGAAVKAAISLGYRHIDCAAIYANEAEIGQALADCFAAGIVTRDQLWITSKLWNDSHAPEHVMPALDKTLADLRLDYLDAYLIHWPVCIAHGLLYPRQPSDLIRLEELPIAATWTGLERCVDAGKCRHIGVSNFSVSKLAGLLDECERKPAINQVELHPYLQQDGLVEFCAANGVHVTGYSPLGSLDRPAALKQDDEPILLRDPGIAEIAARVGATPAQVLLAWGLARGTSVIPKSVNPARLAENLAAVQVALSDDDIQVIAKLDRGRRYVDGEYWASVGGPYTAAGIWS</sequence>
<dbReference type="PROSITE" id="PS00798">
    <property type="entry name" value="ALDOKETO_REDUCTASE_1"/>
    <property type="match status" value="1"/>
</dbReference>
<dbReference type="GO" id="GO:0008106">
    <property type="term" value="F:alcohol dehydrogenase (NADP+) activity"/>
    <property type="evidence" value="ECO:0007669"/>
    <property type="project" value="InterPro"/>
</dbReference>
<dbReference type="EMBL" id="PVNL01000138">
    <property type="protein sequence ID" value="PRP95128.1"/>
    <property type="molecule type" value="Genomic_DNA"/>
</dbReference>
<protein>
    <submittedName>
        <fullName evidence="8">Putative oxidoreductase</fullName>
        <ecNumber evidence="8">1.-.-.-</ecNumber>
    </submittedName>
</protein>
<feature type="site" description="Lowers pKa of active site Tyr" evidence="6">
    <location>
        <position position="77"/>
    </location>
</feature>
<dbReference type="EC" id="1.-.-.-" evidence="8"/>
<dbReference type="Gene3D" id="3.20.20.100">
    <property type="entry name" value="NADP-dependent oxidoreductase domain"/>
    <property type="match status" value="1"/>
</dbReference>
<dbReference type="InterPro" id="IPR023210">
    <property type="entry name" value="NADP_OxRdtase_dom"/>
</dbReference>
<dbReference type="InterPro" id="IPR036812">
    <property type="entry name" value="NAD(P)_OxRdtase_dom_sf"/>
</dbReference>
<dbReference type="InterPro" id="IPR044496">
    <property type="entry name" value="AKR3G"/>
</dbReference>
<dbReference type="AlphaFoldDB" id="A0A2S9XQI8"/>
<dbReference type="SUPFAM" id="SSF51430">
    <property type="entry name" value="NAD(P)-linked oxidoreductase"/>
    <property type="match status" value="1"/>
</dbReference>
<evidence type="ECO:0000256" key="5">
    <source>
        <dbReference type="PIRSR" id="PIRSR000097-2"/>
    </source>
</evidence>
<feature type="binding site" evidence="5">
    <location>
        <position position="110"/>
    </location>
    <ligand>
        <name>substrate</name>
    </ligand>
</feature>
<dbReference type="PROSITE" id="PS00063">
    <property type="entry name" value="ALDOKETO_REDUCTASE_3"/>
    <property type="match status" value="1"/>
</dbReference>
<keyword evidence="3 8" id="KW-0560">Oxidoreductase</keyword>
<evidence type="ECO:0000256" key="6">
    <source>
        <dbReference type="PIRSR" id="PIRSR000097-3"/>
    </source>
</evidence>
<proteinExistence type="inferred from homology"/>
<feature type="active site" description="Proton donor" evidence="4">
    <location>
        <position position="48"/>
    </location>
</feature>
<name>A0A2S9XQI8_9BACT</name>